<evidence type="ECO:0000256" key="4">
    <source>
        <dbReference type="ARBA" id="ARBA00022692"/>
    </source>
</evidence>
<comment type="caution">
    <text evidence="14">The sequence shown here is derived from an EMBL/GenBank/DDBJ whole genome shotgun (WGS) entry which is preliminary data.</text>
</comment>
<dbReference type="PROSITE" id="PS50893">
    <property type="entry name" value="ABC_TRANSPORTER_2"/>
    <property type="match status" value="2"/>
</dbReference>
<evidence type="ECO:0000313" key="15">
    <source>
        <dbReference type="Proteomes" id="UP001457282"/>
    </source>
</evidence>
<dbReference type="GO" id="GO:0005524">
    <property type="term" value="F:ATP binding"/>
    <property type="evidence" value="ECO:0007669"/>
    <property type="project" value="UniProtKB-KW"/>
</dbReference>
<keyword evidence="3" id="KW-0813">Transport</keyword>
<keyword evidence="8 11" id="KW-1133">Transmembrane helix</keyword>
<evidence type="ECO:0000256" key="1">
    <source>
        <dbReference type="ARBA" id="ARBA00004651"/>
    </source>
</evidence>
<evidence type="ECO:0000313" key="14">
    <source>
        <dbReference type="EMBL" id="KAK9925185.1"/>
    </source>
</evidence>
<dbReference type="Pfam" id="PF00005">
    <property type="entry name" value="ABC_tran"/>
    <property type="match status" value="2"/>
</dbReference>
<dbReference type="Gene3D" id="1.20.1560.10">
    <property type="entry name" value="ABC transporter type 1, transmembrane domain"/>
    <property type="match status" value="1"/>
</dbReference>
<gene>
    <name evidence="14" type="ORF">M0R45_033518</name>
</gene>
<feature type="domain" description="ABC transporter" evidence="12">
    <location>
        <begin position="356"/>
        <end position="592"/>
    </location>
</feature>
<feature type="domain" description="ABC transporter" evidence="12">
    <location>
        <begin position="1002"/>
        <end position="1239"/>
    </location>
</feature>
<dbReference type="FunFam" id="1.20.1560.10:FF:000029">
    <property type="entry name" value="ABC transporter B family member 1"/>
    <property type="match status" value="1"/>
</dbReference>
<dbReference type="SUPFAM" id="SSF90123">
    <property type="entry name" value="ABC transporter transmembrane region"/>
    <property type="match status" value="2"/>
</dbReference>
<dbReference type="CDD" id="cd18578">
    <property type="entry name" value="ABC_6TM_Pgp_ABCB1_D2_like"/>
    <property type="match status" value="1"/>
</dbReference>
<dbReference type="GO" id="GO:0005886">
    <property type="term" value="C:plasma membrane"/>
    <property type="evidence" value="ECO:0007669"/>
    <property type="project" value="UniProtKB-SubCell"/>
</dbReference>
<name>A0AAW1WPI0_RUBAR</name>
<dbReference type="Proteomes" id="UP001457282">
    <property type="component" value="Unassembled WGS sequence"/>
</dbReference>
<keyword evidence="6" id="KW-0547">Nucleotide-binding</keyword>
<feature type="transmembrane region" description="Helical" evidence="11">
    <location>
        <begin position="169"/>
        <end position="196"/>
    </location>
</feature>
<evidence type="ECO:0008006" key="16">
    <source>
        <dbReference type="Google" id="ProtNLM"/>
    </source>
</evidence>
<evidence type="ECO:0000256" key="9">
    <source>
        <dbReference type="ARBA" id="ARBA00023136"/>
    </source>
</evidence>
<keyword evidence="4 11" id="KW-0812">Transmembrane</keyword>
<dbReference type="PROSITE" id="PS00211">
    <property type="entry name" value="ABC_TRANSPORTER_1"/>
    <property type="match status" value="2"/>
</dbReference>
<dbReference type="InterPro" id="IPR003439">
    <property type="entry name" value="ABC_transporter-like_ATP-bd"/>
</dbReference>
<dbReference type="InterPro" id="IPR017871">
    <property type="entry name" value="ABC_transporter-like_CS"/>
</dbReference>
<comment type="subcellular location">
    <subcellularLocation>
        <location evidence="1">Cell membrane</location>
        <topology evidence="1">Multi-pass membrane protein</topology>
    </subcellularLocation>
</comment>
<evidence type="ECO:0000256" key="8">
    <source>
        <dbReference type="ARBA" id="ARBA00022989"/>
    </source>
</evidence>
<feature type="domain" description="ABC transmembrane type-1" evidence="13">
    <location>
        <begin position="680"/>
        <end position="967"/>
    </location>
</feature>
<evidence type="ECO:0000256" key="11">
    <source>
        <dbReference type="SAM" id="Phobius"/>
    </source>
</evidence>
<evidence type="ECO:0000259" key="12">
    <source>
        <dbReference type="PROSITE" id="PS50893"/>
    </source>
</evidence>
<evidence type="ECO:0000256" key="6">
    <source>
        <dbReference type="ARBA" id="ARBA00022741"/>
    </source>
</evidence>
<keyword evidence="9 11" id="KW-0472">Membrane</keyword>
<dbReference type="GO" id="GO:0016887">
    <property type="term" value="F:ATP hydrolysis activity"/>
    <property type="evidence" value="ECO:0007669"/>
    <property type="project" value="InterPro"/>
</dbReference>
<dbReference type="FunFam" id="1.20.1560.10:FF:000126">
    <property type="entry name" value="Putative ABC transporter B family member 8"/>
    <property type="match status" value="1"/>
</dbReference>
<feature type="transmembrane region" description="Helical" evidence="11">
    <location>
        <begin position="687"/>
        <end position="709"/>
    </location>
</feature>
<dbReference type="PROSITE" id="PS50929">
    <property type="entry name" value="ABC_TM1F"/>
    <property type="match status" value="2"/>
</dbReference>
<keyword evidence="15" id="KW-1185">Reference proteome</keyword>
<feature type="transmembrane region" description="Helical" evidence="11">
    <location>
        <begin position="820"/>
        <end position="841"/>
    </location>
</feature>
<feature type="transmembrane region" description="Helical" evidence="11">
    <location>
        <begin position="721"/>
        <end position="744"/>
    </location>
</feature>
<dbReference type="CDD" id="cd18577">
    <property type="entry name" value="ABC_6TM_Pgp_ABCB1_D1_like"/>
    <property type="match status" value="1"/>
</dbReference>
<dbReference type="EMBL" id="JBEDUW010000006">
    <property type="protein sequence ID" value="KAK9925185.1"/>
    <property type="molecule type" value="Genomic_DNA"/>
</dbReference>
<feature type="transmembrane region" description="Helical" evidence="11">
    <location>
        <begin position="80"/>
        <end position="100"/>
    </location>
</feature>
<protein>
    <recommendedName>
        <fullName evidence="16">ABC transporter B family member 15-like</fullName>
    </recommendedName>
</protein>
<evidence type="ECO:0000259" key="13">
    <source>
        <dbReference type="PROSITE" id="PS50929"/>
    </source>
</evidence>
<proteinExistence type="inferred from homology"/>
<evidence type="ECO:0000256" key="2">
    <source>
        <dbReference type="ARBA" id="ARBA00007577"/>
    </source>
</evidence>
<feature type="transmembrane region" description="Helical" evidence="11">
    <location>
        <begin position="292"/>
        <end position="313"/>
    </location>
</feature>
<evidence type="ECO:0000256" key="5">
    <source>
        <dbReference type="ARBA" id="ARBA00022737"/>
    </source>
</evidence>
<reference evidence="14 15" key="1">
    <citation type="journal article" date="2023" name="G3 (Bethesda)">
        <title>A chromosome-length genome assembly and annotation of blackberry (Rubus argutus, cv. 'Hillquist').</title>
        <authorList>
            <person name="Bruna T."/>
            <person name="Aryal R."/>
            <person name="Dudchenko O."/>
            <person name="Sargent D.J."/>
            <person name="Mead D."/>
            <person name="Buti M."/>
            <person name="Cavallini A."/>
            <person name="Hytonen T."/>
            <person name="Andres J."/>
            <person name="Pham M."/>
            <person name="Weisz D."/>
            <person name="Mascagni F."/>
            <person name="Usai G."/>
            <person name="Natali L."/>
            <person name="Bassil N."/>
            <person name="Fernandez G.E."/>
            <person name="Lomsadze A."/>
            <person name="Armour M."/>
            <person name="Olukolu B."/>
            <person name="Poorten T."/>
            <person name="Britton C."/>
            <person name="Davik J."/>
            <person name="Ashrafi H."/>
            <person name="Aiden E.L."/>
            <person name="Borodovsky M."/>
            <person name="Worthington M."/>
        </authorList>
    </citation>
    <scope>NUCLEOTIDE SEQUENCE [LARGE SCALE GENOMIC DNA]</scope>
    <source>
        <strain evidence="14">PI 553951</strain>
    </source>
</reference>
<evidence type="ECO:0000256" key="10">
    <source>
        <dbReference type="ARBA" id="ARBA00023180"/>
    </source>
</evidence>
<dbReference type="InterPro" id="IPR036640">
    <property type="entry name" value="ABC1_TM_sf"/>
</dbReference>
<dbReference type="GO" id="GO:0140359">
    <property type="term" value="F:ABC-type transporter activity"/>
    <property type="evidence" value="ECO:0007669"/>
    <property type="project" value="InterPro"/>
</dbReference>
<feature type="transmembrane region" description="Helical" evidence="11">
    <location>
        <begin position="29"/>
        <end position="51"/>
    </location>
</feature>
<keyword evidence="7" id="KW-0067">ATP-binding</keyword>
<keyword evidence="10" id="KW-0325">Glycoprotein</keyword>
<feature type="transmembrane region" description="Helical" evidence="11">
    <location>
        <begin position="261"/>
        <end position="280"/>
    </location>
</feature>
<dbReference type="AlphaFoldDB" id="A0AAW1WPI0"/>
<evidence type="ECO:0000256" key="7">
    <source>
        <dbReference type="ARBA" id="ARBA00022840"/>
    </source>
</evidence>
<dbReference type="InterPro" id="IPR011527">
    <property type="entry name" value="ABC1_TM_dom"/>
</dbReference>
<dbReference type="CDD" id="cd03249">
    <property type="entry name" value="ABC_MTABC3_MDL1_MDL2"/>
    <property type="match status" value="2"/>
</dbReference>
<sequence length="1254" mass="137305">MGEKMDNKKKGGYSSMHSIFRHADAVDKVLMIFGLFGAIGDGCSTPFVLLITGRLMNNVGGASSNAQDAFLHNINKNTLALMYLACGSWVCCFLEGYCWTRTGERQAARMRVRYLKAVLRQDVGYFDLHVTSTSEVIASVSSDSLVIQDVLSEKLPDFIMNCSMFFGSYVVAFIMLWRLAIVGFPFVVLLVIPGLIYGRTLMGLARQIRDEYNKAGTIAEQALSSIRTVYAFVGENKTISEFSAALQVSVKLGLSQGLAKGLAIGSNGVVFAIWSFMSFYGSRMVMYHGAQGGTVISVGTAIAIGGLALGSGLSNLKYFSEACSAAERIMEVIRRVPKIDSENMKGEILENVSGEVEFKHVEFAYPSRPESIIFKDFCLTVPAGKTVALVGGSGSGKSTLISLLQRFYDPLGGVILIDGVAINKCRVKWLRSQMGMVSQEPALFATSIKENILFGKEDADIEEVIAAGKASNAHNFISQLPLGYDTQVGERGVQMSGGQKQRIAIARAIIKKPRILLLDEATSALDSASERVVQEALDKAAVGRTTIVVAHRLSTIRNADIIAVLQNGQVMETGSHDELFQRENGLYTALVRLQQTEKQRAPEEQGYYASSSISNLDIHNTSSHRLSMVSRSSSVNSFAQGRASSVHAGKDEIVEGVKKLPVPSFRRLMALNLPEWKQELLGCFSAVLFGAVQPLFAFTMGSMTSVYFLKEHNEIKEKTRIYSLCFLGLAIFSFLINICQHYSFAYMGEYLTKRIREKMLSKILTFEVGWFDRDENSSGAICSRLAKDANVVRSLVGDRMALLVQTCSAVTVACTMGLVIAWRLALVMIAVQPITIVCFYTRRVLLKSMSMKAIKAQDESSKLAAEAVSNLRTITAFSSQNRMLKMLEKAQEGPRKESIRQSWFAGIVLGCSQSLNPIIWAFDFWYGGKLVAKGNITSKALLETFMILVSTGRVIAEAGSMTCDLAKGSDAVASVFSVLDRYTKIEPDDLEGCEPKRIMGHIEFSDVHFAYPARPDVRIFKGFSIKIEAGKSMALVGQSGSGKSTIIGLIERFYDPLKGVVKIDGLDVKLYHLRSLRKHIALVSQEPTLFWGTIRENIIYGMSNKIDELEIIEAAKAANAHNFISGLKEGYDTLCGDRGVQLSGGQKQRIAIARAILRNPVVLLLDEATSALDSQSEKVVQDAVERLMVGRTSVVVAHRLSTIQQCDLITVLDKGKVVEKGTHSSLLAKGPKGSYYSLVSLQRTPSTPELTNLS</sequence>
<dbReference type="SUPFAM" id="SSF52540">
    <property type="entry name" value="P-loop containing nucleoside triphosphate hydrolases"/>
    <property type="match status" value="2"/>
</dbReference>
<dbReference type="Pfam" id="PF00664">
    <property type="entry name" value="ABC_membrane"/>
    <property type="match status" value="2"/>
</dbReference>
<evidence type="ECO:0000256" key="3">
    <source>
        <dbReference type="ARBA" id="ARBA00022448"/>
    </source>
</evidence>
<accession>A0AAW1WPI0</accession>
<keyword evidence="5" id="KW-0677">Repeat</keyword>
<dbReference type="InterPro" id="IPR003593">
    <property type="entry name" value="AAA+_ATPase"/>
</dbReference>
<feature type="domain" description="ABC transmembrane type-1" evidence="13">
    <location>
        <begin position="32"/>
        <end position="321"/>
    </location>
</feature>
<dbReference type="Gene3D" id="3.40.50.300">
    <property type="entry name" value="P-loop containing nucleotide triphosphate hydrolases"/>
    <property type="match status" value="2"/>
</dbReference>
<organism evidence="14 15">
    <name type="scientific">Rubus argutus</name>
    <name type="common">Southern blackberry</name>
    <dbReference type="NCBI Taxonomy" id="59490"/>
    <lineage>
        <taxon>Eukaryota</taxon>
        <taxon>Viridiplantae</taxon>
        <taxon>Streptophyta</taxon>
        <taxon>Embryophyta</taxon>
        <taxon>Tracheophyta</taxon>
        <taxon>Spermatophyta</taxon>
        <taxon>Magnoliopsida</taxon>
        <taxon>eudicotyledons</taxon>
        <taxon>Gunneridae</taxon>
        <taxon>Pentapetalae</taxon>
        <taxon>rosids</taxon>
        <taxon>fabids</taxon>
        <taxon>Rosales</taxon>
        <taxon>Rosaceae</taxon>
        <taxon>Rosoideae</taxon>
        <taxon>Rosoideae incertae sedis</taxon>
        <taxon>Rubus</taxon>
    </lineage>
</organism>
<comment type="similarity">
    <text evidence="2">Belongs to the ABC transporter superfamily. ABCB family. Multidrug resistance exporter (TC 3.A.1.201) subfamily.</text>
</comment>
<dbReference type="SMART" id="SM00382">
    <property type="entry name" value="AAA"/>
    <property type="match status" value="2"/>
</dbReference>
<dbReference type="FunFam" id="3.40.50.300:FF:000205">
    <property type="entry name" value="ABC transporter B family member 4"/>
    <property type="match status" value="2"/>
</dbReference>
<dbReference type="PANTHER" id="PTHR45136:SF2">
    <property type="entry name" value="ABC TRANSPORTER DOMAIN-CONTAINING PROTEIN"/>
    <property type="match status" value="1"/>
</dbReference>
<dbReference type="PANTHER" id="PTHR45136">
    <property type="entry name" value="ABC TRANSPORTER DOMAIN-CONTAINING PROTEIN"/>
    <property type="match status" value="1"/>
</dbReference>
<dbReference type="InterPro" id="IPR027417">
    <property type="entry name" value="P-loop_NTPase"/>
</dbReference>